<keyword evidence="2" id="KW-0812">Transmembrane</keyword>
<evidence type="ECO:0000256" key="2">
    <source>
        <dbReference type="SAM" id="Phobius"/>
    </source>
</evidence>
<feature type="transmembrane region" description="Helical" evidence="2">
    <location>
        <begin position="21"/>
        <end position="47"/>
    </location>
</feature>
<evidence type="ECO:0000259" key="3">
    <source>
        <dbReference type="Pfam" id="PF09835"/>
    </source>
</evidence>
<reference evidence="4 5" key="1">
    <citation type="submission" date="2016-10" db="EMBL/GenBank/DDBJ databases">
        <authorList>
            <person name="de Groot N.N."/>
        </authorList>
    </citation>
    <scope>NUCLEOTIDE SEQUENCE [LARGE SCALE GENOMIC DNA]</scope>
    <source>
        <strain evidence="4 5">DSM 16957</strain>
    </source>
</reference>
<evidence type="ECO:0000256" key="1">
    <source>
        <dbReference type="SAM" id="MobiDB-lite"/>
    </source>
</evidence>
<dbReference type="PANTHER" id="PTHR40547:SF1">
    <property type="entry name" value="SLL0298 PROTEIN"/>
    <property type="match status" value="1"/>
</dbReference>
<protein>
    <recommendedName>
        <fullName evidence="3">DUF2062 domain-containing protein</fullName>
    </recommendedName>
</protein>
<feature type="compositionally biased region" description="Low complexity" evidence="1">
    <location>
        <begin position="195"/>
        <end position="211"/>
    </location>
</feature>
<keyword evidence="5" id="KW-1185">Reference proteome</keyword>
<feature type="transmembrane region" description="Helical" evidence="2">
    <location>
        <begin position="53"/>
        <end position="73"/>
    </location>
</feature>
<dbReference type="OrthoDB" id="9786029at2"/>
<evidence type="ECO:0000313" key="4">
    <source>
        <dbReference type="EMBL" id="SDD09019.1"/>
    </source>
</evidence>
<feature type="domain" description="DUF2062" evidence="3">
    <location>
        <begin position="5"/>
        <end position="159"/>
    </location>
</feature>
<feature type="region of interest" description="Disordered" evidence="1">
    <location>
        <begin position="176"/>
        <end position="211"/>
    </location>
</feature>
<dbReference type="AlphaFoldDB" id="A0A1G6RWQ7"/>
<organism evidence="4 5">
    <name type="scientific">Aquimonas voraii</name>
    <dbReference type="NCBI Taxonomy" id="265719"/>
    <lineage>
        <taxon>Bacteria</taxon>
        <taxon>Pseudomonadati</taxon>
        <taxon>Pseudomonadota</taxon>
        <taxon>Gammaproteobacteria</taxon>
        <taxon>Lysobacterales</taxon>
        <taxon>Lysobacteraceae</taxon>
        <taxon>Aquimonas</taxon>
    </lineage>
</organism>
<evidence type="ECO:0000313" key="5">
    <source>
        <dbReference type="Proteomes" id="UP000199603"/>
    </source>
</evidence>
<feature type="transmembrane region" description="Helical" evidence="2">
    <location>
        <begin position="127"/>
        <end position="146"/>
    </location>
</feature>
<name>A0A1G6RWQ7_9GAMM</name>
<dbReference type="EMBL" id="FNAG01000001">
    <property type="protein sequence ID" value="SDD09019.1"/>
    <property type="molecule type" value="Genomic_DNA"/>
</dbReference>
<dbReference type="Pfam" id="PF09835">
    <property type="entry name" value="DUF2062"/>
    <property type="match status" value="1"/>
</dbReference>
<keyword evidence="2" id="KW-0472">Membrane</keyword>
<proteinExistence type="predicted"/>
<accession>A0A1G6RWQ7</accession>
<keyword evidence="2" id="KW-1133">Transmembrane helix</keyword>
<sequence length="211" mass="22567">MGRGIQHPRLWQLSRRGIAQGVAIGVFYGLLLPFGQIPLAGITAILLRGNVPVAMASTFISNPVTFPLIYYFAYKLGLALMGGDPAVVELAGPWPDPLLIESQIAQAESQGWLAAGWAYLDSLGKPLLLGLVVMAVGGSLFAHLLMNQAWRVSARIAWRRRLDERSARRAAQAFEQALRAREVPPHAGSDEVSEGAGDPIAGAAAPQSPPR</sequence>
<dbReference type="Proteomes" id="UP000199603">
    <property type="component" value="Unassembled WGS sequence"/>
</dbReference>
<dbReference type="PANTHER" id="PTHR40547">
    <property type="entry name" value="SLL0298 PROTEIN"/>
    <property type="match status" value="1"/>
</dbReference>
<gene>
    <name evidence="4" type="ORF">SAMN04488509_101150</name>
</gene>
<dbReference type="InterPro" id="IPR018639">
    <property type="entry name" value="DUF2062"/>
</dbReference>